<gene>
    <name evidence="2" type="ORF">AArcS_1087</name>
</gene>
<feature type="transmembrane region" description="Helical" evidence="1">
    <location>
        <begin position="86"/>
        <end position="107"/>
    </location>
</feature>
<feature type="transmembrane region" description="Helical" evidence="1">
    <location>
        <begin position="127"/>
        <end position="150"/>
    </location>
</feature>
<dbReference type="RefSeq" id="WP_238479462.1">
    <property type="nucleotide sequence ID" value="NZ_CP064786.1"/>
</dbReference>
<keyword evidence="1" id="KW-0812">Transmembrane</keyword>
<reference evidence="2" key="1">
    <citation type="submission" date="2020-11" db="EMBL/GenBank/DDBJ databases">
        <title>Carbohydrate-dependent, anaerobic sulfur respiration: A novel catabolism in halophilic archaea.</title>
        <authorList>
            <person name="Sorokin D.Y."/>
            <person name="Messina E."/>
            <person name="Smedile F."/>
            <person name="La Cono V."/>
            <person name="Hallsworth J.E."/>
            <person name="Yakimov M.M."/>
        </authorList>
    </citation>
    <scope>NUCLEOTIDE SEQUENCE</scope>
    <source>
        <strain evidence="2">AArc-S</strain>
    </source>
</reference>
<name>A0A897MP22_9EURY</name>
<dbReference type="KEGG" id="hara:AArcS_1087"/>
<dbReference type="AlphaFoldDB" id="A0A897MP22"/>
<dbReference type="EMBL" id="CP064786">
    <property type="protein sequence ID" value="QSG02307.1"/>
    <property type="molecule type" value="Genomic_DNA"/>
</dbReference>
<evidence type="ECO:0000313" key="2">
    <source>
        <dbReference type="EMBL" id="QSG02307.1"/>
    </source>
</evidence>
<evidence type="ECO:0000256" key="1">
    <source>
        <dbReference type="SAM" id="Phobius"/>
    </source>
</evidence>
<sequence>MLGLGAPFMTLWLSLAGALIAAVAVLPLLYFMSEGLTPAYVLAARRRGWSIEEVSLLQALAAYVLAAGFLGVVFGIAHLLVAASGITWLIPPVAAAATVTSVIYFLFTRLVLPDVELELRRTRLLKIQLLSTAFLYGLVLMVLVPSLALVV</sequence>
<keyword evidence="1" id="KW-1133">Transmembrane helix</keyword>
<evidence type="ECO:0000313" key="3">
    <source>
        <dbReference type="Proteomes" id="UP000663586"/>
    </source>
</evidence>
<organism evidence="2 3">
    <name type="scientific">Natranaeroarchaeum sulfidigenes</name>
    <dbReference type="NCBI Taxonomy" id="2784880"/>
    <lineage>
        <taxon>Archaea</taxon>
        <taxon>Methanobacteriati</taxon>
        <taxon>Methanobacteriota</taxon>
        <taxon>Stenosarchaea group</taxon>
        <taxon>Halobacteria</taxon>
        <taxon>Halobacteriales</taxon>
        <taxon>Natronoarchaeaceae</taxon>
        <taxon>Natranaeroarchaeum</taxon>
    </lineage>
</organism>
<dbReference type="Proteomes" id="UP000663586">
    <property type="component" value="Chromosome"/>
</dbReference>
<keyword evidence="1" id="KW-0472">Membrane</keyword>
<feature type="transmembrane region" description="Helical" evidence="1">
    <location>
        <begin position="54"/>
        <end position="80"/>
    </location>
</feature>
<keyword evidence="3" id="KW-1185">Reference proteome</keyword>
<accession>A0A897MP22</accession>
<dbReference type="GeneID" id="70684473"/>
<protein>
    <submittedName>
        <fullName evidence="2">Putative membrane protein</fullName>
    </submittedName>
</protein>
<feature type="transmembrane region" description="Helical" evidence="1">
    <location>
        <begin position="12"/>
        <end position="33"/>
    </location>
</feature>
<proteinExistence type="predicted"/>